<comment type="caution">
    <text evidence="1">The sequence shown here is derived from an EMBL/GenBank/DDBJ whole genome shotgun (WGS) entry which is preliminary data.</text>
</comment>
<accession>A0ABR2E4L4</accession>
<keyword evidence="2" id="KW-1185">Reference proteome</keyword>
<evidence type="ECO:0000313" key="1">
    <source>
        <dbReference type="EMBL" id="KAK8552141.1"/>
    </source>
</evidence>
<dbReference type="EMBL" id="JBBPBM010000020">
    <property type="protein sequence ID" value="KAK8552141.1"/>
    <property type="molecule type" value="Genomic_DNA"/>
</dbReference>
<proteinExistence type="predicted"/>
<sequence length="86" mass="9554">MSCLNQFEVCANDLSLRKFRAVQLTLNYPTFENPAKLTGTGGTGALTGIIIIVLEREANLLPIVRRESPINEISPLCIAFCQLRLY</sequence>
<evidence type="ECO:0000313" key="2">
    <source>
        <dbReference type="Proteomes" id="UP001472677"/>
    </source>
</evidence>
<protein>
    <submittedName>
        <fullName evidence="1">Uncharacterized protein</fullName>
    </submittedName>
</protein>
<name>A0ABR2E4L4_9ROSI</name>
<dbReference type="Proteomes" id="UP001472677">
    <property type="component" value="Unassembled WGS sequence"/>
</dbReference>
<gene>
    <name evidence="1" type="ORF">V6N12_040752</name>
</gene>
<organism evidence="1 2">
    <name type="scientific">Hibiscus sabdariffa</name>
    <name type="common">roselle</name>
    <dbReference type="NCBI Taxonomy" id="183260"/>
    <lineage>
        <taxon>Eukaryota</taxon>
        <taxon>Viridiplantae</taxon>
        <taxon>Streptophyta</taxon>
        <taxon>Embryophyta</taxon>
        <taxon>Tracheophyta</taxon>
        <taxon>Spermatophyta</taxon>
        <taxon>Magnoliopsida</taxon>
        <taxon>eudicotyledons</taxon>
        <taxon>Gunneridae</taxon>
        <taxon>Pentapetalae</taxon>
        <taxon>rosids</taxon>
        <taxon>malvids</taxon>
        <taxon>Malvales</taxon>
        <taxon>Malvaceae</taxon>
        <taxon>Malvoideae</taxon>
        <taxon>Hibiscus</taxon>
    </lineage>
</organism>
<reference evidence="1 2" key="1">
    <citation type="journal article" date="2024" name="G3 (Bethesda)">
        <title>Genome assembly of Hibiscus sabdariffa L. provides insights into metabolisms of medicinal natural products.</title>
        <authorList>
            <person name="Kim T."/>
        </authorList>
    </citation>
    <scope>NUCLEOTIDE SEQUENCE [LARGE SCALE GENOMIC DNA]</scope>
    <source>
        <strain evidence="1">TK-2024</strain>
        <tissue evidence="1">Old leaves</tissue>
    </source>
</reference>